<dbReference type="SMART" id="SM00267">
    <property type="entry name" value="GGDEF"/>
    <property type="match status" value="1"/>
</dbReference>
<dbReference type="Gene3D" id="3.30.70.270">
    <property type="match status" value="1"/>
</dbReference>
<dbReference type="EMBL" id="DSXR01000127">
    <property type="protein sequence ID" value="HGS88408.1"/>
    <property type="molecule type" value="Genomic_DNA"/>
</dbReference>
<proteinExistence type="predicted"/>
<dbReference type="SUPFAM" id="SSF55073">
    <property type="entry name" value="Nucleotide cyclase"/>
    <property type="match status" value="1"/>
</dbReference>
<gene>
    <name evidence="3" type="ORF">ENT17_12455</name>
</gene>
<dbReference type="InterPro" id="IPR031621">
    <property type="entry name" value="HisKA_7TM"/>
</dbReference>
<keyword evidence="1" id="KW-0472">Membrane</keyword>
<sequence length="596" mass="65774">MSVRDNPFPSQTGDCQPPPALALPYCGKGKGVDFATCPFLPVCRSQDNSTPESYLYPYFMGIFPQSLYNAINPFSLDLPEKCLLHPQAPLVLVLLLLVSGVLCAYLAAWAQARRRQPGALEFGLLAWAIAIYSLGYAVEISRSNLTDVLWAIRIEYLGLAFLPALMLIFTLRFVRNRPVHRAVVSGLLAISFITLGLVWTVEHHSLYYISPRLEPGDYFPVLIFERGLWYRVHLSYMLLTGSISPLLLFWYARRVESRRRSQMALLGLGALIPIVVTFFYAAGKTPYGIDSGPLALSITVLFFWLALFRFELFQIVPAARELALDAVRDAFVVLDHSLRILDMNHAARNLPEAAGWKIGQPFPRQGGLGEFAHHSLQRPGGELEFSAVDENGGLRHFKARSYPLKNVFGQTSGSAILISDVSETTRLIQHLDEQASTDELTGLLNRRSLMQWGAKLVEQSAASGAPLGVVMLDLDHFKEINDTFGHKTGDEVLRCVAQCLHSGLRHGDVLGRYGGDEFVVFLPGVEFGGAMQIAERLRTLICACRMSGELSSITISASCGVFVSQAGQTTCVDDFLRQADLALYRAKDGGRNQAAA</sequence>
<reference evidence="3" key="1">
    <citation type="journal article" date="2020" name="mSystems">
        <title>Genome- and Community-Level Interaction Insights into Carbon Utilization and Element Cycling Functions of Hydrothermarchaeota in Hydrothermal Sediment.</title>
        <authorList>
            <person name="Zhou Z."/>
            <person name="Liu Y."/>
            <person name="Xu W."/>
            <person name="Pan J."/>
            <person name="Luo Z.H."/>
            <person name="Li M."/>
        </authorList>
    </citation>
    <scope>NUCLEOTIDE SEQUENCE [LARGE SCALE GENOMIC DNA]</scope>
    <source>
        <strain evidence="3">SpSt-556</strain>
    </source>
</reference>
<dbReference type="CDD" id="cd01949">
    <property type="entry name" value="GGDEF"/>
    <property type="match status" value="1"/>
</dbReference>
<feature type="transmembrane region" description="Helical" evidence="1">
    <location>
        <begin position="294"/>
        <end position="312"/>
    </location>
</feature>
<accession>A0A7C4Q409</accession>
<dbReference type="AlphaFoldDB" id="A0A7C4Q409"/>
<keyword evidence="1" id="KW-0812">Transmembrane</keyword>
<dbReference type="Pfam" id="PF00990">
    <property type="entry name" value="GGDEF"/>
    <property type="match status" value="1"/>
</dbReference>
<keyword evidence="1" id="KW-1133">Transmembrane helix</keyword>
<feature type="transmembrane region" description="Helical" evidence="1">
    <location>
        <begin position="183"/>
        <end position="201"/>
    </location>
</feature>
<dbReference type="PROSITE" id="PS50887">
    <property type="entry name" value="GGDEF"/>
    <property type="match status" value="1"/>
</dbReference>
<dbReference type="GO" id="GO:0052621">
    <property type="term" value="F:diguanylate cyclase activity"/>
    <property type="evidence" value="ECO:0007669"/>
    <property type="project" value="TreeGrafter"/>
</dbReference>
<feature type="domain" description="GGDEF" evidence="2">
    <location>
        <begin position="465"/>
        <end position="596"/>
    </location>
</feature>
<protein>
    <submittedName>
        <fullName evidence="3">Diguanylate cyclase</fullName>
    </submittedName>
</protein>
<dbReference type="PANTHER" id="PTHR45138">
    <property type="entry name" value="REGULATORY COMPONENTS OF SENSORY TRANSDUCTION SYSTEM"/>
    <property type="match status" value="1"/>
</dbReference>
<evidence type="ECO:0000259" key="2">
    <source>
        <dbReference type="PROSITE" id="PS50887"/>
    </source>
</evidence>
<dbReference type="InterPro" id="IPR029787">
    <property type="entry name" value="Nucleotide_cyclase"/>
</dbReference>
<dbReference type="InterPro" id="IPR043128">
    <property type="entry name" value="Rev_trsase/Diguanyl_cyclase"/>
</dbReference>
<dbReference type="InterPro" id="IPR050469">
    <property type="entry name" value="Diguanylate_Cyclase"/>
</dbReference>
<name>A0A7C4Q409_9CHLR</name>
<evidence type="ECO:0000313" key="3">
    <source>
        <dbReference type="EMBL" id="HGS88408.1"/>
    </source>
</evidence>
<dbReference type="Pfam" id="PF16927">
    <property type="entry name" value="HisKA_7TM"/>
    <property type="match status" value="1"/>
</dbReference>
<comment type="caution">
    <text evidence="3">The sequence shown here is derived from an EMBL/GenBank/DDBJ whole genome shotgun (WGS) entry which is preliminary data.</text>
</comment>
<evidence type="ECO:0000256" key="1">
    <source>
        <dbReference type="SAM" id="Phobius"/>
    </source>
</evidence>
<feature type="transmembrane region" description="Helical" evidence="1">
    <location>
        <begin position="119"/>
        <end position="138"/>
    </location>
</feature>
<feature type="transmembrane region" description="Helical" evidence="1">
    <location>
        <begin position="263"/>
        <end position="282"/>
    </location>
</feature>
<dbReference type="NCBIfam" id="TIGR00254">
    <property type="entry name" value="GGDEF"/>
    <property type="match status" value="1"/>
</dbReference>
<dbReference type="InterPro" id="IPR000160">
    <property type="entry name" value="GGDEF_dom"/>
</dbReference>
<dbReference type="PANTHER" id="PTHR45138:SF9">
    <property type="entry name" value="DIGUANYLATE CYCLASE DGCM-RELATED"/>
    <property type="match status" value="1"/>
</dbReference>
<feature type="transmembrane region" description="Helical" evidence="1">
    <location>
        <begin position="88"/>
        <end position="107"/>
    </location>
</feature>
<organism evidence="3">
    <name type="scientific">Bellilinea caldifistulae</name>
    <dbReference type="NCBI Taxonomy" id="360411"/>
    <lineage>
        <taxon>Bacteria</taxon>
        <taxon>Bacillati</taxon>
        <taxon>Chloroflexota</taxon>
        <taxon>Anaerolineae</taxon>
        <taxon>Anaerolineales</taxon>
        <taxon>Anaerolineaceae</taxon>
        <taxon>Bellilinea</taxon>
    </lineage>
</organism>
<dbReference type="FunFam" id="3.30.70.270:FF:000001">
    <property type="entry name" value="Diguanylate cyclase domain protein"/>
    <property type="match status" value="1"/>
</dbReference>
<feature type="transmembrane region" description="Helical" evidence="1">
    <location>
        <begin position="228"/>
        <end position="251"/>
    </location>
</feature>
<feature type="transmembrane region" description="Helical" evidence="1">
    <location>
        <begin position="150"/>
        <end position="171"/>
    </location>
</feature>